<protein>
    <submittedName>
        <fullName evidence="2">Uncharacterized protein</fullName>
    </submittedName>
</protein>
<name>A0AAV7CXU9_ENGPU</name>
<keyword evidence="1" id="KW-0472">Membrane</keyword>
<proteinExistence type="predicted"/>
<reference evidence="2" key="1">
    <citation type="thesis" date="2020" institute="ProQuest LLC" country="789 East Eisenhower Parkway, Ann Arbor, MI, USA">
        <title>Comparative Genomics and Chromosome Evolution.</title>
        <authorList>
            <person name="Mudd A.B."/>
        </authorList>
    </citation>
    <scope>NUCLEOTIDE SEQUENCE</scope>
    <source>
        <strain evidence="2">237g6f4</strain>
        <tissue evidence="2">Blood</tissue>
    </source>
</reference>
<evidence type="ECO:0000313" key="2">
    <source>
        <dbReference type="EMBL" id="KAG8588848.1"/>
    </source>
</evidence>
<comment type="caution">
    <text evidence="2">The sequence shown here is derived from an EMBL/GenBank/DDBJ whole genome shotgun (WGS) entry which is preliminary data.</text>
</comment>
<keyword evidence="3" id="KW-1185">Reference proteome</keyword>
<keyword evidence="1" id="KW-1133">Transmembrane helix</keyword>
<evidence type="ECO:0000313" key="3">
    <source>
        <dbReference type="Proteomes" id="UP000824782"/>
    </source>
</evidence>
<gene>
    <name evidence="2" type="ORF">GDO81_006121</name>
</gene>
<feature type="transmembrane region" description="Helical" evidence="1">
    <location>
        <begin position="51"/>
        <end position="73"/>
    </location>
</feature>
<organism evidence="2 3">
    <name type="scientific">Engystomops pustulosus</name>
    <name type="common">Tungara frog</name>
    <name type="synonym">Physalaemus pustulosus</name>
    <dbReference type="NCBI Taxonomy" id="76066"/>
    <lineage>
        <taxon>Eukaryota</taxon>
        <taxon>Metazoa</taxon>
        <taxon>Chordata</taxon>
        <taxon>Craniata</taxon>
        <taxon>Vertebrata</taxon>
        <taxon>Euteleostomi</taxon>
        <taxon>Amphibia</taxon>
        <taxon>Batrachia</taxon>
        <taxon>Anura</taxon>
        <taxon>Neobatrachia</taxon>
        <taxon>Hyloidea</taxon>
        <taxon>Leptodactylidae</taxon>
        <taxon>Leiuperinae</taxon>
        <taxon>Engystomops</taxon>
    </lineage>
</organism>
<accession>A0AAV7CXU9</accession>
<dbReference type="EMBL" id="WNYA01000002">
    <property type="protein sequence ID" value="KAG8588848.1"/>
    <property type="molecule type" value="Genomic_DNA"/>
</dbReference>
<evidence type="ECO:0000256" key="1">
    <source>
        <dbReference type="SAM" id="Phobius"/>
    </source>
</evidence>
<sequence length="80" mass="9886">MYMMLLCCHYNDISYDVMLLCCHYADIFYDTYVFMISLVHMSLPFNPCYVAYLYFIFHTFYDLIVYILGFYLFTYKLNYM</sequence>
<dbReference type="AlphaFoldDB" id="A0AAV7CXU9"/>
<dbReference type="Proteomes" id="UP000824782">
    <property type="component" value="Unassembled WGS sequence"/>
</dbReference>
<keyword evidence="1" id="KW-0812">Transmembrane</keyword>